<reference evidence="1 2" key="1">
    <citation type="submission" date="2019-03" db="EMBL/GenBank/DDBJ databases">
        <title>Genomic analyses of the natural microbiome of Caenorhabditis elegans.</title>
        <authorList>
            <person name="Samuel B."/>
        </authorList>
    </citation>
    <scope>NUCLEOTIDE SEQUENCE [LARGE SCALE GENOMIC DNA]</scope>
    <source>
        <strain evidence="1 2">JUb89</strain>
    </source>
</reference>
<keyword evidence="2" id="KW-1185">Reference proteome</keyword>
<organism evidence="1 2">
    <name type="scientific">Acinetobacter calcoaceticus</name>
    <dbReference type="NCBI Taxonomy" id="471"/>
    <lineage>
        <taxon>Bacteria</taxon>
        <taxon>Pseudomonadati</taxon>
        <taxon>Pseudomonadota</taxon>
        <taxon>Gammaproteobacteria</taxon>
        <taxon>Moraxellales</taxon>
        <taxon>Moraxellaceae</taxon>
        <taxon>Acinetobacter</taxon>
        <taxon>Acinetobacter calcoaceticus/baumannii complex</taxon>
    </lineage>
</organism>
<dbReference type="AlphaFoldDB" id="A0A4R1XKB5"/>
<dbReference type="EMBL" id="SLVJ01000017">
    <property type="protein sequence ID" value="TCM64457.1"/>
    <property type="molecule type" value="Genomic_DNA"/>
</dbReference>
<protein>
    <submittedName>
        <fullName evidence="1">Uncharacterized protein</fullName>
    </submittedName>
</protein>
<comment type="caution">
    <text evidence="1">The sequence shown here is derived from an EMBL/GenBank/DDBJ whole genome shotgun (WGS) entry which is preliminary data.</text>
</comment>
<sequence length="51" mass="5584">MNCSFDGEAVVLLNDIWVWIPEYPAGFQSGAKVLRVVSMSPAKLVCNAEVE</sequence>
<accession>A0A4R1XKB5</accession>
<name>A0A4R1XKB5_ACICA</name>
<evidence type="ECO:0000313" key="2">
    <source>
        <dbReference type="Proteomes" id="UP000294963"/>
    </source>
</evidence>
<proteinExistence type="predicted"/>
<evidence type="ECO:0000313" key="1">
    <source>
        <dbReference type="EMBL" id="TCM64457.1"/>
    </source>
</evidence>
<dbReference type="Proteomes" id="UP000294963">
    <property type="component" value="Unassembled WGS sequence"/>
</dbReference>
<gene>
    <name evidence="1" type="ORF">EC844_11716</name>
</gene>